<proteinExistence type="predicted"/>
<feature type="domain" description="PIN" evidence="1">
    <location>
        <begin position="8"/>
        <end position="126"/>
    </location>
</feature>
<dbReference type="InterPro" id="IPR029060">
    <property type="entry name" value="PIN-like_dom_sf"/>
</dbReference>
<dbReference type="SUPFAM" id="SSF88723">
    <property type="entry name" value="PIN domain-like"/>
    <property type="match status" value="1"/>
</dbReference>
<dbReference type="RefSeq" id="WP_193806121.1">
    <property type="nucleotide sequence ID" value="NZ_CP087714.1"/>
</dbReference>
<dbReference type="EMBL" id="CP087714">
    <property type="protein sequence ID" value="XAT64297.1"/>
    <property type="molecule type" value="Genomic_DNA"/>
</dbReference>
<dbReference type="GeneID" id="90448564"/>
<accession>A0ABZ3H401</accession>
<dbReference type="Pfam" id="PF01850">
    <property type="entry name" value="PIN"/>
    <property type="match status" value="1"/>
</dbReference>
<sequence>MEPNGKKLRVCLDTNVFIAVKNREERHEFCELILDHGETGAFEVVVPSVVVAEVLVGFYRNGEEIGAKRFLDHVVAKYRLRELNAEIADLAARIRAGGLKLPDAIVVATAILSKSILITGDKGIKHDELKILTPEEFVEIYLSGK</sequence>
<evidence type="ECO:0000313" key="3">
    <source>
        <dbReference type="Proteomes" id="UP001492541"/>
    </source>
</evidence>
<protein>
    <submittedName>
        <fullName evidence="2">PIN domain-containing protein</fullName>
    </submittedName>
</protein>
<name>A0ABZ3H401_GEOAI</name>
<organism evidence="2 3">
    <name type="scientific">Geoglobus acetivorans</name>
    <dbReference type="NCBI Taxonomy" id="565033"/>
    <lineage>
        <taxon>Archaea</taxon>
        <taxon>Methanobacteriati</taxon>
        <taxon>Methanobacteriota</taxon>
        <taxon>Archaeoglobi</taxon>
        <taxon>Archaeoglobales</taxon>
        <taxon>Archaeoglobaceae</taxon>
        <taxon>Geoglobus</taxon>
    </lineage>
</organism>
<evidence type="ECO:0000313" key="2">
    <source>
        <dbReference type="EMBL" id="XAT64297.1"/>
    </source>
</evidence>
<keyword evidence="3" id="KW-1185">Reference proteome</keyword>
<dbReference type="SMART" id="SM00670">
    <property type="entry name" value="PINc"/>
    <property type="match status" value="1"/>
</dbReference>
<gene>
    <name evidence="2" type="ORF">LPQ35_02725</name>
</gene>
<dbReference type="InterPro" id="IPR002716">
    <property type="entry name" value="PIN_dom"/>
</dbReference>
<dbReference type="Gene3D" id="3.40.50.1010">
    <property type="entry name" value="5'-nuclease"/>
    <property type="match status" value="1"/>
</dbReference>
<dbReference type="Proteomes" id="UP001492541">
    <property type="component" value="Chromosome"/>
</dbReference>
<reference evidence="2 3" key="1">
    <citation type="submission" date="2021-11" db="EMBL/GenBank/DDBJ databases">
        <title>Whole genome of Geoglobus acetivorans.</title>
        <authorList>
            <person name="Liu D."/>
        </authorList>
    </citation>
    <scope>NUCLEOTIDE SEQUENCE [LARGE SCALE GENOMIC DNA]</scope>
    <source>
        <strain evidence="2 3">SBH6</strain>
    </source>
</reference>
<evidence type="ECO:0000259" key="1">
    <source>
        <dbReference type="SMART" id="SM00670"/>
    </source>
</evidence>